<keyword evidence="2" id="KW-1185">Reference proteome</keyword>
<dbReference type="EMBL" id="CP036275">
    <property type="protein sequence ID" value="QDU38848.1"/>
    <property type="molecule type" value="Genomic_DNA"/>
</dbReference>
<evidence type="ECO:0000313" key="2">
    <source>
        <dbReference type="Proteomes" id="UP000320496"/>
    </source>
</evidence>
<dbReference type="AlphaFoldDB" id="A0A517Z8N6"/>
<gene>
    <name evidence="1" type="ORF">Mal4_31780</name>
</gene>
<name>A0A517Z8N6_9PLAN</name>
<reference evidence="1 2" key="1">
    <citation type="submission" date="2019-02" db="EMBL/GenBank/DDBJ databases">
        <title>Deep-cultivation of Planctomycetes and their phenomic and genomic characterization uncovers novel biology.</title>
        <authorList>
            <person name="Wiegand S."/>
            <person name="Jogler M."/>
            <person name="Boedeker C."/>
            <person name="Pinto D."/>
            <person name="Vollmers J."/>
            <person name="Rivas-Marin E."/>
            <person name="Kohn T."/>
            <person name="Peeters S.H."/>
            <person name="Heuer A."/>
            <person name="Rast P."/>
            <person name="Oberbeckmann S."/>
            <person name="Bunk B."/>
            <person name="Jeske O."/>
            <person name="Meyerdierks A."/>
            <person name="Storesund J.E."/>
            <person name="Kallscheuer N."/>
            <person name="Luecker S."/>
            <person name="Lage O.M."/>
            <person name="Pohl T."/>
            <person name="Merkel B.J."/>
            <person name="Hornburger P."/>
            <person name="Mueller R.-W."/>
            <person name="Bruemmer F."/>
            <person name="Labrenz M."/>
            <person name="Spormann A.M."/>
            <person name="Op den Camp H."/>
            <person name="Overmann J."/>
            <person name="Amann R."/>
            <person name="Jetten M.S.M."/>
            <person name="Mascher T."/>
            <person name="Medema M.H."/>
            <person name="Devos D.P."/>
            <person name="Kaster A.-K."/>
            <person name="Ovreas L."/>
            <person name="Rohde M."/>
            <person name="Galperin M.Y."/>
            <person name="Jogler C."/>
        </authorList>
    </citation>
    <scope>NUCLEOTIDE SEQUENCE [LARGE SCALE GENOMIC DNA]</scope>
    <source>
        <strain evidence="1 2">Mal4</strain>
    </source>
</reference>
<evidence type="ECO:0000313" key="1">
    <source>
        <dbReference type="EMBL" id="QDU38848.1"/>
    </source>
</evidence>
<dbReference type="Proteomes" id="UP000320496">
    <property type="component" value="Chromosome"/>
</dbReference>
<dbReference type="KEGG" id="mri:Mal4_31780"/>
<accession>A0A517Z8N6</accession>
<protein>
    <submittedName>
        <fullName evidence="1">Uncharacterized protein</fullName>
    </submittedName>
</protein>
<organism evidence="1 2">
    <name type="scientific">Maioricimonas rarisocia</name>
    <dbReference type="NCBI Taxonomy" id="2528026"/>
    <lineage>
        <taxon>Bacteria</taxon>
        <taxon>Pseudomonadati</taxon>
        <taxon>Planctomycetota</taxon>
        <taxon>Planctomycetia</taxon>
        <taxon>Planctomycetales</taxon>
        <taxon>Planctomycetaceae</taxon>
        <taxon>Maioricimonas</taxon>
    </lineage>
</organism>
<proteinExistence type="predicted"/>
<sequence length="109" mass="12213">MFGEGIGPAPGYGKLAAKALQDAFARNDFSFVSYGDLVRKSELGKSLTRRANAAELAYRLGSPLAQNVIWRRMGPLIRWYLQGRIFNWTDREQGRKRPRPASKALASNN</sequence>